<protein>
    <recommendedName>
        <fullName evidence="3">Methyltransferase domain-containing protein</fullName>
    </recommendedName>
</protein>
<comment type="caution">
    <text evidence="1">The sequence shown here is derived from an EMBL/GenBank/DDBJ whole genome shotgun (WGS) entry which is preliminary data.</text>
</comment>
<keyword evidence="2" id="KW-1185">Reference proteome</keyword>
<evidence type="ECO:0000313" key="1">
    <source>
        <dbReference type="EMBL" id="PIL21992.1"/>
    </source>
</evidence>
<evidence type="ECO:0000313" key="2">
    <source>
        <dbReference type="Proteomes" id="UP000231259"/>
    </source>
</evidence>
<evidence type="ECO:0008006" key="3">
    <source>
        <dbReference type="Google" id="ProtNLM"/>
    </source>
</evidence>
<organism evidence="1 2">
    <name type="scientific">Puniceibacterium antarcticum</name>
    <dbReference type="NCBI Taxonomy" id="1206336"/>
    <lineage>
        <taxon>Bacteria</taxon>
        <taxon>Pseudomonadati</taxon>
        <taxon>Pseudomonadota</taxon>
        <taxon>Alphaproteobacteria</taxon>
        <taxon>Rhodobacterales</taxon>
        <taxon>Paracoccaceae</taxon>
        <taxon>Puniceibacterium</taxon>
    </lineage>
</organism>
<dbReference type="AlphaFoldDB" id="A0A2G8RKG3"/>
<dbReference type="EMBL" id="AWWI01000017">
    <property type="protein sequence ID" value="PIL21992.1"/>
    <property type="molecule type" value="Genomic_DNA"/>
</dbReference>
<name>A0A2G8RKG3_9RHOB</name>
<dbReference type="SUPFAM" id="SSF53335">
    <property type="entry name" value="S-adenosyl-L-methionine-dependent methyltransferases"/>
    <property type="match status" value="1"/>
</dbReference>
<dbReference type="Proteomes" id="UP000231259">
    <property type="component" value="Unassembled WGS sequence"/>
</dbReference>
<sequence>MSAEAIRHLADVHLVGRYLETSPDFCPDAPTLASSLSVFATSDHFVASLATFGSNLECLFQGYTTPTNADDLRKALLGRGIDNVQIFAIDQIPLPTIYQELGVDMPEIEFIQADACAIGDRLAGRKFDLIVQDFVLNCMPPVYIPALLQEARRHIKQQGICLISFSAGASKLLQCSAISATSQTDWPQELTATTRSLADLARSDAEFSDLAERWLGQTISNSKTGEVIQITSPSGQFEFFLSEAEVMCMIEAAGFEVFVANVSSAVDYSGLACSRYRVIAKPN</sequence>
<dbReference type="CDD" id="cd02440">
    <property type="entry name" value="AdoMet_MTases"/>
    <property type="match status" value="1"/>
</dbReference>
<accession>A0A2G8RKG3</accession>
<gene>
    <name evidence="1" type="ORF">P775_01460</name>
</gene>
<proteinExistence type="predicted"/>
<dbReference type="Gene3D" id="3.40.50.150">
    <property type="entry name" value="Vaccinia Virus protein VP39"/>
    <property type="match status" value="1"/>
</dbReference>
<dbReference type="RefSeq" id="WP_099909283.1">
    <property type="nucleotide sequence ID" value="NZ_AWWI01000017.1"/>
</dbReference>
<reference evidence="1 2" key="1">
    <citation type="submission" date="2013-09" db="EMBL/GenBank/DDBJ databases">
        <title>Genome sequencing of Phaeobacter antarcticus sp. nov. SM1211.</title>
        <authorList>
            <person name="Zhang X.-Y."/>
            <person name="Liu C."/>
            <person name="Chen X.-L."/>
            <person name="Xie B.-B."/>
            <person name="Qin Q.-L."/>
            <person name="Rong J.-C."/>
            <person name="Zhang Y.-Z."/>
        </authorList>
    </citation>
    <scope>NUCLEOTIDE SEQUENCE [LARGE SCALE GENOMIC DNA]</scope>
    <source>
        <strain evidence="1 2">SM1211</strain>
    </source>
</reference>
<dbReference type="InterPro" id="IPR029063">
    <property type="entry name" value="SAM-dependent_MTases_sf"/>
</dbReference>